<comment type="caution">
    <text evidence="5">The sequence shown here is derived from an EMBL/GenBank/DDBJ whole genome shotgun (WGS) entry which is preliminary data.</text>
</comment>
<feature type="coiled-coil region" evidence="3">
    <location>
        <begin position="363"/>
        <end position="394"/>
    </location>
</feature>
<keyword evidence="3" id="KW-0175">Coiled coil</keyword>
<dbReference type="AlphaFoldDB" id="A0A3N5BSC6"/>
<evidence type="ECO:0000313" key="5">
    <source>
        <dbReference type="EMBL" id="RPF57970.1"/>
    </source>
</evidence>
<dbReference type="PIRSF" id="PIRSF026508">
    <property type="entry name" value="TelA"/>
    <property type="match status" value="1"/>
</dbReference>
<dbReference type="Pfam" id="PF05816">
    <property type="entry name" value="TelA"/>
    <property type="match status" value="1"/>
</dbReference>
<dbReference type="InterPro" id="IPR008863">
    <property type="entry name" value="Toxic_anion-R_TelA"/>
</dbReference>
<proteinExistence type="inferred from homology"/>
<evidence type="ECO:0000313" key="6">
    <source>
        <dbReference type="Proteomes" id="UP000277108"/>
    </source>
</evidence>
<dbReference type="PANTHER" id="PTHR38432:SF1">
    <property type="entry name" value="TELA-LIKE PROTEIN SAOUHSC_01408"/>
    <property type="match status" value="1"/>
</dbReference>
<evidence type="ECO:0000256" key="2">
    <source>
        <dbReference type="PIRNR" id="PIRNR026508"/>
    </source>
</evidence>
<accession>A0A3N5BSC6</accession>
<feature type="region of interest" description="Disordered" evidence="4">
    <location>
        <begin position="1"/>
        <end position="23"/>
    </location>
</feature>
<evidence type="ECO:0000256" key="1">
    <source>
        <dbReference type="ARBA" id="ARBA00005541"/>
    </source>
</evidence>
<keyword evidence="6" id="KW-1185">Reference proteome</keyword>
<feature type="compositionally biased region" description="Polar residues" evidence="4">
    <location>
        <begin position="1"/>
        <end position="20"/>
    </location>
</feature>
<sequence>MNNEYKQLSRMNRNNNNTVPTDYKGSNEVVSNINTSHNDFNQQSIEAFMSKELTKEDEQKVEKMIISLDPSKEETIMEYGIEEQRHLTKFSELMLKKVEQSKQNGIEQQLQFLMKKLNEIDPSELKQNEKKGLKKLLSKAKSSTKELLSRFKNISHEIDKVTIELNQSKSELIRDNELLNQLYNENKSYYDQLDLLIHAAEIKKQDLVQNDLKEARLNLTKDDAIGAQQITDLERYINRLDKKIYDLKISKNITLQSAPQIRMIQDVNHSLAEKIQSSILTSIPLWKNQMSIAMSLMNQQNAAKTQQQVTDTTNLLLNKNSEMLKDNAIKTAELNERSIVDIETLQNTQSNIIDTIKETITIQHNGRLQREQGEKELQRLEEELKSELLKLQHSK</sequence>
<dbReference type="RefSeq" id="WP_083705848.1">
    <property type="nucleotide sequence ID" value="NZ_CBCSGK010000009.1"/>
</dbReference>
<comment type="similarity">
    <text evidence="1 2">Belongs to the TelA family.</text>
</comment>
<organism evidence="5 6">
    <name type="scientific">Abyssicoccus albus</name>
    <dbReference type="NCBI Taxonomy" id="1817405"/>
    <lineage>
        <taxon>Bacteria</taxon>
        <taxon>Bacillati</taxon>
        <taxon>Bacillota</taxon>
        <taxon>Bacilli</taxon>
        <taxon>Bacillales</taxon>
        <taxon>Abyssicoccaceae</taxon>
    </lineage>
</organism>
<evidence type="ECO:0000256" key="4">
    <source>
        <dbReference type="SAM" id="MobiDB-lite"/>
    </source>
</evidence>
<name>A0A3N5BSC6_9BACL</name>
<protein>
    <submittedName>
        <fullName evidence="5">Uncharacterized protein YaaN involved in tellurite resistance</fullName>
    </submittedName>
</protein>
<reference evidence="5 6" key="1">
    <citation type="submission" date="2018-11" db="EMBL/GenBank/DDBJ databases">
        <title>Genomic Encyclopedia of Type Strains, Phase IV (KMG-IV): sequencing the most valuable type-strain genomes for metagenomic binning, comparative biology and taxonomic classification.</title>
        <authorList>
            <person name="Goeker M."/>
        </authorList>
    </citation>
    <scope>NUCLEOTIDE SEQUENCE [LARGE SCALE GENOMIC DNA]</scope>
    <source>
        <strain evidence="5 6">DSM 29158</strain>
    </source>
</reference>
<dbReference type="EMBL" id="RKRK01000002">
    <property type="protein sequence ID" value="RPF57970.1"/>
    <property type="molecule type" value="Genomic_DNA"/>
</dbReference>
<gene>
    <name evidence="5" type="ORF">EDD62_0607</name>
</gene>
<evidence type="ECO:0000256" key="3">
    <source>
        <dbReference type="SAM" id="Coils"/>
    </source>
</evidence>
<dbReference type="PANTHER" id="PTHR38432">
    <property type="entry name" value="TELA-LIKE PROTEIN SAOUHSC_01408"/>
    <property type="match status" value="1"/>
</dbReference>
<dbReference type="OrthoDB" id="9768858at2"/>
<dbReference type="Proteomes" id="UP000277108">
    <property type="component" value="Unassembled WGS sequence"/>
</dbReference>